<dbReference type="GO" id="GO:0009098">
    <property type="term" value="P:L-leucine biosynthetic process"/>
    <property type="evidence" value="ECO:0007669"/>
    <property type="project" value="UniProtKB-UniRule"/>
</dbReference>
<dbReference type="HAMAP" id="MF_01025">
    <property type="entry name" value="LeuA_type1"/>
    <property type="match status" value="1"/>
</dbReference>
<keyword evidence="10 12" id="KW-0100">Branched-chain amino acid biosynthesis</keyword>
<evidence type="ECO:0000256" key="1">
    <source>
        <dbReference type="ARBA" id="ARBA00004689"/>
    </source>
</evidence>
<dbReference type="PANTHER" id="PTHR10277">
    <property type="entry name" value="HOMOCITRATE SYNTHASE-RELATED"/>
    <property type="match status" value="1"/>
</dbReference>
<accession>A0A1W9HS76</accession>
<dbReference type="Proteomes" id="UP000192872">
    <property type="component" value="Unassembled WGS sequence"/>
</dbReference>
<dbReference type="AlphaFoldDB" id="A0A1W9HS76"/>
<evidence type="ECO:0000259" key="13">
    <source>
        <dbReference type="PROSITE" id="PS50991"/>
    </source>
</evidence>
<reference evidence="14 15" key="1">
    <citation type="journal article" date="2017" name="Water Res.">
        <title>Comammox in drinking water systems.</title>
        <authorList>
            <person name="Wang Y."/>
            <person name="Ma L."/>
            <person name="Mao Y."/>
            <person name="Jiang X."/>
            <person name="Xia Y."/>
            <person name="Yu K."/>
            <person name="Li B."/>
            <person name="Zhang T."/>
        </authorList>
    </citation>
    <scope>NUCLEOTIDE SEQUENCE [LARGE SCALE GENOMIC DNA]</scope>
    <source>
        <strain evidence="14">SG_bin8</strain>
    </source>
</reference>
<keyword evidence="7 12" id="KW-0808">Transferase</keyword>
<dbReference type="Pfam" id="PF22617">
    <property type="entry name" value="HCS_D2"/>
    <property type="match status" value="1"/>
</dbReference>
<dbReference type="InterPro" id="IPR054691">
    <property type="entry name" value="LeuA/HCS_post-cat"/>
</dbReference>
<comment type="caution">
    <text evidence="14">The sequence shown here is derived from an EMBL/GenBank/DDBJ whole genome shotgun (WGS) entry which is preliminary data.</text>
</comment>
<protein>
    <recommendedName>
        <fullName evidence="4 12">2-isopropylmalate synthase</fullName>
        <ecNumber evidence="3 12">2.3.3.13</ecNumber>
    </recommendedName>
    <alternativeName>
        <fullName evidence="11 12">Alpha-IPM synthase</fullName>
    </alternativeName>
    <alternativeName>
        <fullName evidence="12">Alpha-isopropylmalate synthase</fullName>
    </alternativeName>
</protein>
<dbReference type="NCBIfam" id="NF002086">
    <property type="entry name" value="PRK00915.1-3"/>
    <property type="match status" value="1"/>
</dbReference>
<feature type="domain" description="Pyruvate carboxyltransferase" evidence="13">
    <location>
        <begin position="13"/>
        <end position="275"/>
    </location>
</feature>
<sequence>MSASKSVNSKDRVVIFDTTLRDGEQCPGATMTLEEKLQVADLLDEMGVDIIEAGFPIASNGDFEAVSMIASRVKNAVVAGLARAGVKDIERAGEAVRKARRPRIHTFLSTSPVHMKYKLQKEPDEVLEMVIASVTRARNLVADVEWSAEDGTRTEHDFLCRCVEAAIKAGATTINIPDTVGYTAPDEYRALFRMVRERVPNADKAVFSVHCHNDLGMAVANSVAGLEGGARQIECTINGIGERAGNAALEEVVMALKVRGDIFPFETGIRSEMLTRASKLVSAVTSFPVQYNKAIVGRNAFAHESGIHQDGMLKHTQTYEIMTPETVGVAKTSLVMGKHSGRNAFRDKLKGLGYELSDNEFEDAFNRFKALADQKKHVYDEDIEALVDEKIATATDRMKVLSLLVVAGTLGPQVATLTLEIDGVHKTVQSQGNGPVDACFNAIKAIVPHEAMLELYQVHAVTEGTDAQAEVSVRLAEAGKAVTAKAAHPDTLVASAKAYLGALNKLMQKRDRLHATAAE</sequence>
<dbReference type="RefSeq" id="WP_376801335.1">
    <property type="nucleotide sequence ID" value="NZ_DBNB01000021.1"/>
</dbReference>
<dbReference type="Pfam" id="PF08502">
    <property type="entry name" value="LeuA_dimer"/>
    <property type="match status" value="1"/>
</dbReference>
<evidence type="ECO:0000256" key="3">
    <source>
        <dbReference type="ARBA" id="ARBA00012973"/>
    </source>
</evidence>
<dbReference type="PANTHER" id="PTHR10277:SF9">
    <property type="entry name" value="2-ISOPROPYLMALATE SYNTHASE 1, CHLOROPLASTIC-RELATED"/>
    <property type="match status" value="1"/>
</dbReference>
<dbReference type="GO" id="GO:0005829">
    <property type="term" value="C:cytosol"/>
    <property type="evidence" value="ECO:0007669"/>
    <property type="project" value="TreeGrafter"/>
</dbReference>
<keyword evidence="12" id="KW-0963">Cytoplasm</keyword>
<comment type="cofactor">
    <cofactor evidence="12">
        <name>Mn(2+)</name>
        <dbReference type="ChEBI" id="CHEBI:29035"/>
    </cofactor>
</comment>
<dbReference type="FunFam" id="3.20.20.70:FF:000010">
    <property type="entry name" value="2-isopropylmalate synthase"/>
    <property type="match status" value="1"/>
</dbReference>
<name>A0A1W9HS76_9HYPH</name>
<proteinExistence type="inferred from homology"/>
<dbReference type="Gene3D" id="1.10.238.260">
    <property type="match status" value="1"/>
</dbReference>
<keyword evidence="6 12" id="KW-0028">Amino-acid biosynthesis</keyword>
<dbReference type="InterPro" id="IPR050073">
    <property type="entry name" value="2-IPM_HCS-like"/>
</dbReference>
<keyword evidence="9 12" id="KW-0464">Manganese</keyword>
<feature type="binding site" evidence="12">
    <location>
        <position position="210"/>
    </location>
    <ligand>
        <name>Mn(2+)</name>
        <dbReference type="ChEBI" id="CHEBI:29035"/>
    </ligand>
</feature>
<dbReference type="PROSITE" id="PS50991">
    <property type="entry name" value="PYR_CT"/>
    <property type="match status" value="1"/>
</dbReference>
<dbReference type="Gene3D" id="3.30.160.270">
    <property type="match status" value="1"/>
</dbReference>
<evidence type="ECO:0000256" key="7">
    <source>
        <dbReference type="ARBA" id="ARBA00022679"/>
    </source>
</evidence>
<dbReference type="CDD" id="cd07940">
    <property type="entry name" value="DRE_TIM_IPMS"/>
    <property type="match status" value="1"/>
</dbReference>
<dbReference type="InterPro" id="IPR013785">
    <property type="entry name" value="Aldolase_TIM"/>
</dbReference>
<feature type="binding site" evidence="12">
    <location>
        <position position="246"/>
    </location>
    <ligand>
        <name>Mn(2+)</name>
        <dbReference type="ChEBI" id="CHEBI:29035"/>
    </ligand>
</feature>
<dbReference type="GO" id="GO:0003852">
    <property type="term" value="F:2-isopropylmalate synthase activity"/>
    <property type="evidence" value="ECO:0007669"/>
    <property type="project" value="UniProtKB-UniRule"/>
</dbReference>
<evidence type="ECO:0000256" key="2">
    <source>
        <dbReference type="ARBA" id="ARBA00009396"/>
    </source>
</evidence>
<dbReference type="InterPro" id="IPR002034">
    <property type="entry name" value="AIPM/Hcit_synth_CS"/>
</dbReference>
<dbReference type="GO" id="GO:0003985">
    <property type="term" value="F:acetyl-CoA C-acetyltransferase activity"/>
    <property type="evidence" value="ECO:0007669"/>
    <property type="project" value="UniProtKB-UniRule"/>
</dbReference>
<dbReference type="GO" id="GO:0030145">
    <property type="term" value="F:manganese ion binding"/>
    <property type="evidence" value="ECO:0007669"/>
    <property type="project" value="UniProtKB-UniRule"/>
</dbReference>
<comment type="subunit">
    <text evidence="12">Homodimer.</text>
</comment>
<evidence type="ECO:0000256" key="11">
    <source>
        <dbReference type="ARBA" id="ARBA00029993"/>
    </source>
</evidence>
<dbReference type="NCBIfam" id="NF002087">
    <property type="entry name" value="PRK00915.1-4"/>
    <property type="match status" value="1"/>
</dbReference>
<dbReference type="InterPro" id="IPR000891">
    <property type="entry name" value="PYR_CT"/>
</dbReference>
<dbReference type="NCBIfam" id="TIGR00973">
    <property type="entry name" value="leuA_bact"/>
    <property type="match status" value="1"/>
</dbReference>
<keyword evidence="5 12" id="KW-0432">Leucine biosynthesis</keyword>
<evidence type="ECO:0000256" key="12">
    <source>
        <dbReference type="HAMAP-Rule" id="MF_01025"/>
    </source>
</evidence>
<dbReference type="PROSITE" id="PS00816">
    <property type="entry name" value="AIPM_HOMOCIT_SYNTH_2"/>
    <property type="match status" value="1"/>
</dbReference>
<comment type="pathway">
    <text evidence="1 12">Amino-acid biosynthesis; L-leucine biosynthesis; L-leucine from 3-methyl-2-oxobutanoate: step 1/4.</text>
</comment>
<comment type="similarity">
    <text evidence="2 12">Belongs to the alpha-IPM synthase/homocitrate synthase family. LeuA type 1 subfamily.</text>
</comment>
<comment type="function">
    <text evidence="12">Catalyzes the condensation of the acetyl group of acetyl-CoA with 3-methyl-2-oxobutanoate (2-ketoisovalerate) to form 3-carboxy-3-hydroxy-4-methylpentanoate (2-isopropylmalate).</text>
</comment>
<evidence type="ECO:0000256" key="8">
    <source>
        <dbReference type="ARBA" id="ARBA00022723"/>
    </source>
</evidence>
<evidence type="ECO:0000256" key="9">
    <source>
        <dbReference type="ARBA" id="ARBA00023211"/>
    </source>
</evidence>
<feature type="binding site" evidence="12">
    <location>
        <position position="212"/>
    </location>
    <ligand>
        <name>Mn(2+)</name>
        <dbReference type="ChEBI" id="CHEBI:29035"/>
    </ligand>
</feature>
<gene>
    <name evidence="12" type="primary">leuA</name>
    <name evidence="14" type="ORF">A4S15_00985</name>
</gene>
<feature type="binding site" evidence="12">
    <location>
        <position position="22"/>
    </location>
    <ligand>
        <name>Mn(2+)</name>
        <dbReference type="ChEBI" id="CHEBI:29035"/>
    </ligand>
</feature>
<dbReference type="SUPFAM" id="SSF110921">
    <property type="entry name" value="2-isopropylmalate synthase LeuA, allosteric (dimerisation) domain"/>
    <property type="match status" value="1"/>
</dbReference>
<evidence type="ECO:0000256" key="5">
    <source>
        <dbReference type="ARBA" id="ARBA00022430"/>
    </source>
</evidence>
<dbReference type="Pfam" id="PF00682">
    <property type="entry name" value="HMGL-like"/>
    <property type="match status" value="1"/>
</dbReference>
<dbReference type="Gene3D" id="3.20.20.70">
    <property type="entry name" value="Aldolase class I"/>
    <property type="match status" value="1"/>
</dbReference>
<evidence type="ECO:0000313" key="15">
    <source>
        <dbReference type="Proteomes" id="UP000192872"/>
    </source>
</evidence>
<dbReference type="UniPathway" id="UPA00048">
    <property type="reaction ID" value="UER00070"/>
</dbReference>
<dbReference type="SMART" id="SM00917">
    <property type="entry name" value="LeuA_dimer"/>
    <property type="match status" value="1"/>
</dbReference>
<dbReference type="InterPro" id="IPR005671">
    <property type="entry name" value="LeuA_bact_synth"/>
</dbReference>
<dbReference type="FunFam" id="1.10.238.260:FF:000001">
    <property type="entry name" value="2-isopropylmalate synthase"/>
    <property type="match status" value="1"/>
</dbReference>
<dbReference type="InterPro" id="IPR036230">
    <property type="entry name" value="LeuA_allosteric_dom_sf"/>
</dbReference>
<evidence type="ECO:0000256" key="10">
    <source>
        <dbReference type="ARBA" id="ARBA00023304"/>
    </source>
</evidence>
<dbReference type="EC" id="2.3.3.13" evidence="3 12"/>
<dbReference type="SUPFAM" id="SSF51569">
    <property type="entry name" value="Aldolase"/>
    <property type="match status" value="1"/>
</dbReference>
<evidence type="ECO:0000256" key="6">
    <source>
        <dbReference type="ARBA" id="ARBA00022605"/>
    </source>
</evidence>
<organism evidence="14 15">
    <name type="scientific">Candidatus Raskinella chloraquaticus</name>
    <dbReference type="NCBI Taxonomy" id="1951219"/>
    <lineage>
        <taxon>Bacteria</taxon>
        <taxon>Pseudomonadati</taxon>
        <taxon>Pseudomonadota</taxon>
        <taxon>Alphaproteobacteria</taxon>
        <taxon>Hyphomicrobiales</taxon>
        <taxon>Phreatobacteraceae</taxon>
        <taxon>Candidatus Raskinella</taxon>
    </lineage>
</organism>
<comment type="catalytic activity">
    <reaction evidence="12">
        <text>3-methyl-2-oxobutanoate + acetyl-CoA + H2O = (2S)-2-isopropylmalate + CoA + H(+)</text>
        <dbReference type="Rhea" id="RHEA:21524"/>
        <dbReference type="ChEBI" id="CHEBI:1178"/>
        <dbReference type="ChEBI" id="CHEBI:11851"/>
        <dbReference type="ChEBI" id="CHEBI:15377"/>
        <dbReference type="ChEBI" id="CHEBI:15378"/>
        <dbReference type="ChEBI" id="CHEBI:57287"/>
        <dbReference type="ChEBI" id="CHEBI:57288"/>
        <dbReference type="EC" id="2.3.3.13"/>
    </reaction>
</comment>
<feature type="region of interest" description="Regulatory domain" evidence="12">
    <location>
        <begin position="399"/>
        <end position="519"/>
    </location>
</feature>
<dbReference type="PROSITE" id="PS00815">
    <property type="entry name" value="AIPM_HOMOCIT_SYNTH_1"/>
    <property type="match status" value="1"/>
</dbReference>
<dbReference type="STRING" id="1827387.A4S15_00985"/>
<keyword evidence="8 12" id="KW-0479">Metal-binding</keyword>
<dbReference type="InterPro" id="IPR013709">
    <property type="entry name" value="2-isopropylmalate_synth_dimer"/>
</dbReference>
<evidence type="ECO:0000256" key="4">
    <source>
        <dbReference type="ARBA" id="ARBA00018198"/>
    </source>
</evidence>
<dbReference type="FunFam" id="3.30.160.270:FF:000003">
    <property type="entry name" value="2-isopropylmalate synthase"/>
    <property type="match status" value="1"/>
</dbReference>
<dbReference type="EMBL" id="LWDL01000027">
    <property type="protein sequence ID" value="OQW50097.1"/>
    <property type="molecule type" value="Genomic_DNA"/>
</dbReference>
<evidence type="ECO:0000313" key="14">
    <source>
        <dbReference type="EMBL" id="OQW50097.1"/>
    </source>
</evidence>